<proteinExistence type="predicted"/>
<gene>
    <name evidence="2" type="ORF">PLEPLA_LOCUS26528</name>
</gene>
<name>A0A9N7YV35_PLEPL</name>
<keyword evidence="3" id="KW-1185">Reference proteome</keyword>
<evidence type="ECO:0000313" key="3">
    <source>
        <dbReference type="Proteomes" id="UP001153269"/>
    </source>
</evidence>
<protein>
    <submittedName>
        <fullName evidence="2">Uncharacterized protein</fullName>
    </submittedName>
</protein>
<comment type="caution">
    <text evidence="2">The sequence shown here is derived from an EMBL/GenBank/DDBJ whole genome shotgun (WGS) entry which is preliminary data.</text>
</comment>
<dbReference type="AlphaFoldDB" id="A0A9N7YV35"/>
<dbReference type="EMBL" id="CADEAL010002190">
    <property type="protein sequence ID" value="CAB1438640.1"/>
    <property type="molecule type" value="Genomic_DNA"/>
</dbReference>
<evidence type="ECO:0000313" key="2">
    <source>
        <dbReference type="EMBL" id="CAB1438640.1"/>
    </source>
</evidence>
<reference evidence="2" key="1">
    <citation type="submission" date="2020-03" db="EMBL/GenBank/DDBJ databases">
        <authorList>
            <person name="Weist P."/>
        </authorList>
    </citation>
    <scope>NUCLEOTIDE SEQUENCE</scope>
</reference>
<accession>A0A9N7YV35</accession>
<dbReference type="Proteomes" id="UP001153269">
    <property type="component" value="Unassembled WGS sequence"/>
</dbReference>
<feature type="compositionally biased region" description="Acidic residues" evidence="1">
    <location>
        <begin position="114"/>
        <end position="123"/>
    </location>
</feature>
<feature type="region of interest" description="Disordered" evidence="1">
    <location>
        <begin position="1"/>
        <end position="25"/>
    </location>
</feature>
<sequence length="142" mass="15796">MEREDGGVEEECEAQPAASIQTGVRAHRRVAPPLALISPRQGARPIRSLRSLLWPFSSEPSAGRRPESSSLTQSQPVTFCKLLFNVMQQLCSLTVRSSMSVSGDAERQPFLPLSDEEEEEEEEGIHTETQRSAPRLCRPPPR</sequence>
<feature type="region of interest" description="Disordered" evidence="1">
    <location>
        <begin position="97"/>
        <end position="142"/>
    </location>
</feature>
<evidence type="ECO:0000256" key="1">
    <source>
        <dbReference type="SAM" id="MobiDB-lite"/>
    </source>
</evidence>
<organism evidence="2 3">
    <name type="scientific">Pleuronectes platessa</name>
    <name type="common">European plaice</name>
    <dbReference type="NCBI Taxonomy" id="8262"/>
    <lineage>
        <taxon>Eukaryota</taxon>
        <taxon>Metazoa</taxon>
        <taxon>Chordata</taxon>
        <taxon>Craniata</taxon>
        <taxon>Vertebrata</taxon>
        <taxon>Euteleostomi</taxon>
        <taxon>Actinopterygii</taxon>
        <taxon>Neopterygii</taxon>
        <taxon>Teleostei</taxon>
        <taxon>Neoteleostei</taxon>
        <taxon>Acanthomorphata</taxon>
        <taxon>Carangaria</taxon>
        <taxon>Pleuronectiformes</taxon>
        <taxon>Pleuronectoidei</taxon>
        <taxon>Pleuronectidae</taxon>
        <taxon>Pleuronectes</taxon>
    </lineage>
</organism>